<comment type="caution">
    <text evidence="3">The sequence shown here is derived from an EMBL/GenBank/DDBJ whole genome shotgun (WGS) entry which is preliminary data.</text>
</comment>
<dbReference type="PANTHER" id="PTHR43477:SF1">
    <property type="entry name" value="DIHYDROANTICAPSIN 7-DEHYDROGENASE"/>
    <property type="match status" value="1"/>
</dbReference>
<dbReference type="PRINTS" id="PR00081">
    <property type="entry name" value="GDHRDH"/>
</dbReference>
<evidence type="ECO:0000313" key="4">
    <source>
        <dbReference type="Proteomes" id="UP001247620"/>
    </source>
</evidence>
<dbReference type="SUPFAM" id="SSF51735">
    <property type="entry name" value="NAD(P)-binding Rossmann-fold domains"/>
    <property type="match status" value="1"/>
</dbReference>
<dbReference type="InterPro" id="IPR002347">
    <property type="entry name" value="SDR_fam"/>
</dbReference>
<gene>
    <name evidence="3" type="ORF">J2W55_000256</name>
</gene>
<name>A0ABU1T4X1_9SPHI</name>
<keyword evidence="4" id="KW-1185">Reference proteome</keyword>
<dbReference type="InterPro" id="IPR020904">
    <property type="entry name" value="Sc_DH/Rdtase_CS"/>
</dbReference>
<dbReference type="Pfam" id="PF13561">
    <property type="entry name" value="adh_short_C2"/>
    <property type="match status" value="1"/>
</dbReference>
<comment type="similarity">
    <text evidence="1">Belongs to the short-chain dehydrogenases/reductases (SDR) family.</text>
</comment>
<protein>
    <submittedName>
        <fullName evidence="3">NAD(P)-dependent dehydrogenase (Short-subunit alcohol dehydrogenase family)</fullName>
    </submittedName>
</protein>
<evidence type="ECO:0000256" key="2">
    <source>
        <dbReference type="ARBA" id="ARBA00023002"/>
    </source>
</evidence>
<dbReference type="RefSeq" id="WP_310091071.1">
    <property type="nucleotide sequence ID" value="NZ_JAVDUU010000001.1"/>
</dbReference>
<dbReference type="Proteomes" id="UP001247620">
    <property type="component" value="Unassembled WGS sequence"/>
</dbReference>
<evidence type="ECO:0000256" key="1">
    <source>
        <dbReference type="ARBA" id="ARBA00006484"/>
    </source>
</evidence>
<dbReference type="InterPro" id="IPR051122">
    <property type="entry name" value="SDR_DHRS6-like"/>
</dbReference>
<dbReference type="PROSITE" id="PS00061">
    <property type="entry name" value="ADH_SHORT"/>
    <property type="match status" value="1"/>
</dbReference>
<dbReference type="EMBL" id="JAVDUU010000001">
    <property type="protein sequence ID" value="MDR6940428.1"/>
    <property type="molecule type" value="Genomic_DNA"/>
</dbReference>
<dbReference type="PANTHER" id="PTHR43477">
    <property type="entry name" value="DIHYDROANTICAPSIN 7-DEHYDROGENASE"/>
    <property type="match status" value="1"/>
</dbReference>
<accession>A0ABU1T4X1</accession>
<proteinExistence type="inferred from homology"/>
<sequence length="250" mass="26545">MDNSFNFQGKTILVTGASSGIGKQISIQCAMAGATVYLLGRDIGRLHATLNMMQGNGHQIFCGDIRNEDFIVDTCKQLPPLDGVVQSAGLMRLIPLKFITAEIIDDIFSINLRAPILFTTTLAKLKKLNPSSSIVLLSSITGAVIGCRANSIYGATKGGLQAFCKSAALELAKNNIRINCVAPGMVETEGVERIGEQVTAESIEEDKKNYPLARYGTTTDVASACLFLLSSASSWTTGSTLVIDGGFTAQ</sequence>
<evidence type="ECO:0000313" key="3">
    <source>
        <dbReference type="EMBL" id="MDR6940428.1"/>
    </source>
</evidence>
<reference evidence="3 4" key="1">
    <citation type="submission" date="2023-07" db="EMBL/GenBank/DDBJ databases">
        <title>Sorghum-associated microbial communities from plants grown in Nebraska, USA.</title>
        <authorList>
            <person name="Schachtman D."/>
        </authorList>
    </citation>
    <scope>NUCLEOTIDE SEQUENCE [LARGE SCALE GENOMIC DNA]</scope>
    <source>
        <strain evidence="3 4">3262</strain>
    </source>
</reference>
<keyword evidence="2" id="KW-0560">Oxidoreductase</keyword>
<dbReference type="InterPro" id="IPR036291">
    <property type="entry name" value="NAD(P)-bd_dom_sf"/>
</dbReference>
<dbReference type="CDD" id="cd05233">
    <property type="entry name" value="SDR_c"/>
    <property type="match status" value="1"/>
</dbReference>
<dbReference type="Gene3D" id="3.40.50.720">
    <property type="entry name" value="NAD(P)-binding Rossmann-like Domain"/>
    <property type="match status" value="1"/>
</dbReference>
<organism evidence="3 4">
    <name type="scientific">Mucilaginibacter pocheonensis</name>
    <dbReference type="NCBI Taxonomy" id="398050"/>
    <lineage>
        <taxon>Bacteria</taxon>
        <taxon>Pseudomonadati</taxon>
        <taxon>Bacteroidota</taxon>
        <taxon>Sphingobacteriia</taxon>
        <taxon>Sphingobacteriales</taxon>
        <taxon>Sphingobacteriaceae</taxon>
        <taxon>Mucilaginibacter</taxon>
    </lineage>
</organism>